<dbReference type="PANTHER" id="PTHR42856">
    <property type="entry name" value="ACYL-COENZYME A THIOESTERASE PAAI"/>
    <property type="match status" value="1"/>
</dbReference>
<evidence type="ECO:0000313" key="4">
    <source>
        <dbReference type="Proteomes" id="UP001057877"/>
    </source>
</evidence>
<dbReference type="NCBIfam" id="TIGR00369">
    <property type="entry name" value="unchar_dom_1"/>
    <property type="match status" value="1"/>
</dbReference>
<gene>
    <name evidence="3" type="ORF">L1F29_03005</name>
</gene>
<evidence type="ECO:0000256" key="1">
    <source>
        <dbReference type="ARBA" id="ARBA00022801"/>
    </source>
</evidence>
<dbReference type="CDD" id="cd03443">
    <property type="entry name" value="PaaI_thioesterase"/>
    <property type="match status" value="1"/>
</dbReference>
<protein>
    <submittedName>
        <fullName evidence="3">PaaI family thioesterase</fullName>
    </submittedName>
</protein>
<organism evidence="3 4">
    <name type="scientific">Paenibacillus spongiae</name>
    <dbReference type="NCBI Taxonomy" id="2909671"/>
    <lineage>
        <taxon>Bacteria</taxon>
        <taxon>Bacillati</taxon>
        <taxon>Bacillota</taxon>
        <taxon>Bacilli</taxon>
        <taxon>Bacillales</taxon>
        <taxon>Paenibacillaceae</taxon>
        <taxon>Paenibacillus</taxon>
    </lineage>
</organism>
<dbReference type="InterPro" id="IPR006683">
    <property type="entry name" value="Thioestr_dom"/>
</dbReference>
<dbReference type="Pfam" id="PF03061">
    <property type="entry name" value="4HBT"/>
    <property type="match status" value="1"/>
</dbReference>
<dbReference type="InterPro" id="IPR029069">
    <property type="entry name" value="HotDog_dom_sf"/>
</dbReference>
<dbReference type="InterPro" id="IPR003736">
    <property type="entry name" value="PAAI_dom"/>
</dbReference>
<keyword evidence="1" id="KW-0378">Hydrolase</keyword>
<reference evidence="3" key="1">
    <citation type="submission" date="2022-01" db="EMBL/GenBank/DDBJ databases">
        <title>Paenibacillus spongiae sp. nov., isolated from marine sponge.</title>
        <authorList>
            <person name="Li Z."/>
            <person name="Zhang M."/>
        </authorList>
    </citation>
    <scope>NUCLEOTIDE SEQUENCE</scope>
    <source>
        <strain evidence="3">PHS-Z3</strain>
    </source>
</reference>
<dbReference type="Gene3D" id="3.10.129.10">
    <property type="entry name" value="Hotdog Thioesterase"/>
    <property type="match status" value="1"/>
</dbReference>
<proteinExistence type="predicted"/>
<dbReference type="PANTHER" id="PTHR42856:SF1">
    <property type="entry name" value="ACYL-COENZYME A THIOESTERASE PAAI"/>
    <property type="match status" value="1"/>
</dbReference>
<name>A0ABY5SBF1_9BACL</name>
<accession>A0ABY5SBF1</accession>
<dbReference type="RefSeq" id="WP_258386923.1">
    <property type="nucleotide sequence ID" value="NZ_CP091430.1"/>
</dbReference>
<dbReference type="InterPro" id="IPR052723">
    <property type="entry name" value="Acyl-CoA_thioesterase_PaaI"/>
</dbReference>
<sequence length="143" mass="15717">MTEIERGKSAGRSDSWMRLEEAARATFWGYLGCEVVQADSRQSLIRLKLRPEHLNLLGIVHGGVLASLMDNAMGLVVMIGSPDDKTVTANMNIQYLKSANSGTLSCEARLVHRSRRSFTLQSSIYGEDGDLLAWGSGSFRLVI</sequence>
<dbReference type="Proteomes" id="UP001057877">
    <property type="component" value="Chromosome"/>
</dbReference>
<keyword evidence="4" id="KW-1185">Reference proteome</keyword>
<dbReference type="EMBL" id="CP091430">
    <property type="protein sequence ID" value="UVI30860.1"/>
    <property type="molecule type" value="Genomic_DNA"/>
</dbReference>
<evidence type="ECO:0000259" key="2">
    <source>
        <dbReference type="Pfam" id="PF03061"/>
    </source>
</evidence>
<evidence type="ECO:0000313" key="3">
    <source>
        <dbReference type="EMBL" id="UVI30860.1"/>
    </source>
</evidence>
<feature type="domain" description="Thioesterase" evidence="2">
    <location>
        <begin position="58"/>
        <end position="132"/>
    </location>
</feature>
<dbReference type="SUPFAM" id="SSF54637">
    <property type="entry name" value="Thioesterase/thiol ester dehydrase-isomerase"/>
    <property type="match status" value="1"/>
</dbReference>